<evidence type="ECO:0000313" key="1">
    <source>
        <dbReference type="EMBL" id="VTQ93710.1"/>
    </source>
</evidence>
<dbReference type="Proteomes" id="UP000306562">
    <property type="component" value="Chromosome"/>
</dbReference>
<gene>
    <name evidence="1" type="ORF">NCTC10696_01322</name>
</gene>
<evidence type="ECO:0000313" key="2">
    <source>
        <dbReference type="Proteomes" id="UP000306562"/>
    </source>
</evidence>
<dbReference type="EMBL" id="LR590482">
    <property type="protein sequence ID" value="VTQ93710.1"/>
    <property type="molecule type" value="Genomic_DNA"/>
</dbReference>
<dbReference type="AlphaFoldDB" id="A0AAX3I2N8"/>
<reference evidence="1 2" key="1">
    <citation type="submission" date="2019-05" db="EMBL/GenBank/DDBJ databases">
        <authorList>
            <consortium name="Pathogen Informatics"/>
        </authorList>
    </citation>
    <scope>NUCLEOTIDE SEQUENCE [LARGE SCALE GENOMIC DNA]</scope>
    <source>
        <strain evidence="1 2">NCTC10696</strain>
    </source>
</reference>
<proteinExistence type="predicted"/>
<accession>A0AAX3I2N8</accession>
<protein>
    <submittedName>
        <fullName evidence="1">Type III secretion effector protein</fullName>
    </submittedName>
</protein>
<sequence length="138" mass="15516">MIIVPNPPTYNVPGPAPLPANVTRATLHEMSSLYASLDRYELAKTLRDNFDRFVDPDNPGFLTLDYLQYIALGLAGNQFTLADQVLVFEVLNRAGFAASLDLDEKGESDRKFDRQDIHNYQDALFTEHEERTAGPDAR</sequence>
<organism evidence="1 2">
    <name type="scientific">Pseudomonas synxantha</name>
    <dbReference type="NCBI Taxonomy" id="47883"/>
    <lineage>
        <taxon>Bacteria</taxon>
        <taxon>Pseudomonadati</taxon>
        <taxon>Pseudomonadota</taxon>
        <taxon>Gammaproteobacteria</taxon>
        <taxon>Pseudomonadales</taxon>
        <taxon>Pseudomonadaceae</taxon>
        <taxon>Pseudomonas</taxon>
    </lineage>
</organism>
<dbReference type="RefSeq" id="WP_124356231.1">
    <property type="nucleotide sequence ID" value="NZ_CBCSGQ010000018.1"/>
</dbReference>
<dbReference type="GeneID" id="61832129"/>
<name>A0AAX3I2N8_9PSED</name>